<dbReference type="PANTHER" id="PTHR33392">
    <property type="entry name" value="POLYISOPRENYL-TEICHOIC ACID--PEPTIDOGLYCAN TEICHOIC ACID TRANSFERASE TAGU"/>
    <property type="match status" value="1"/>
</dbReference>
<evidence type="ECO:0000256" key="1">
    <source>
        <dbReference type="ARBA" id="ARBA00006068"/>
    </source>
</evidence>
<evidence type="ECO:0000259" key="4">
    <source>
        <dbReference type="Pfam" id="PF03816"/>
    </source>
</evidence>
<reference evidence="5 6" key="1">
    <citation type="journal article" date="2014" name="Int. J. Syst. Evol. Microbiol.">
        <title>Description of Galbitalea soli gen. nov., sp. nov., and Frondihabitans sucicola sp. nov.</title>
        <authorList>
            <person name="Kim S.J."/>
            <person name="Lim J.M."/>
            <person name="Ahn J.H."/>
            <person name="Weon H.Y."/>
            <person name="Hamada M."/>
            <person name="Suzuki K."/>
            <person name="Ahn T.Y."/>
            <person name="Kwon S.W."/>
        </authorList>
    </citation>
    <scope>NUCLEOTIDE SEQUENCE [LARGE SCALE GENOMIC DNA]</scope>
    <source>
        <strain evidence="5 6">NBRC 108727</strain>
    </source>
</reference>
<organism evidence="5 6">
    <name type="scientific">Galbitalea soli</name>
    <dbReference type="NCBI Taxonomy" id="1268042"/>
    <lineage>
        <taxon>Bacteria</taxon>
        <taxon>Bacillati</taxon>
        <taxon>Actinomycetota</taxon>
        <taxon>Actinomycetes</taxon>
        <taxon>Micrococcales</taxon>
        <taxon>Microbacteriaceae</taxon>
        <taxon>Galbitalea</taxon>
    </lineage>
</organism>
<dbReference type="EMBL" id="JAAGWZ010000005">
    <property type="protein sequence ID" value="NEM92540.1"/>
    <property type="molecule type" value="Genomic_DNA"/>
</dbReference>
<gene>
    <name evidence="5" type="ORF">G3T37_14400</name>
</gene>
<evidence type="ECO:0000256" key="2">
    <source>
        <dbReference type="SAM" id="MobiDB-lite"/>
    </source>
</evidence>
<dbReference type="Proteomes" id="UP000479756">
    <property type="component" value="Unassembled WGS sequence"/>
</dbReference>
<keyword evidence="3" id="KW-0472">Membrane</keyword>
<sequence>MTDPSSRPGPNGIAGFARHGRLRTSGPAAAILRFLAAAIAVILVSALCVVAITANQLVSSEKTINIHPGEAVAPPPSIGAYPGGFNILIVGSDTRAGQGGIGAGAGSGGALNDVTMLLHVSGDHTSATAVSIPRDMVVPMPACPLGGPATGLPINNTLSYGGLPCVVSTVEDLTGLKIQFAGMITFRGVIEMSNAVGGVPVCVKGNLNDSEVGLHLTSGTHVLKGYTALKFLRSRHGVGDGSDLGRISSQQVYLSSLVRTLKSSGTLSNLGTLYKIASAATRNMQLSTSLKPLDTQIAIAQALKNIQLDKVTFLQYPGTLGGTGIFAGKVQPETAKADALFALIKADKPFTLGTTATSIGSVPDKSKPSTTPTPSASSTDSPSNTVLNGYLGQTAGQYTCSKANSQ</sequence>
<keyword evidence="3" id="KW-0812">Transmembrane</keyword>
<dbReference type="InterPro" id="IPR050922">
    <property type="entry name" value="LytR/CpsA/Psr_CW_biosynth"/>
</dbReference>
<comment type="caution">
    <text evidence="5">The sequence shown here is derived from an EMBL/GenBank/DDBJ whole genome shotgun (WGS) entry which is preliminary data.</text>
</comment>
<dbReference type="Gene3D" id="3.40.630.190">
    <property type="entry name" value="LCP protein"/>
    <property type="match status" value="1"/>
</dbReference>
<dbReference type="RefSeq" id="WP_163474590.1">
    <property type="nucleotide sequence ID" value="NZ_JAAGWZ010000005.1"/>
</dbReference>
<dbReference type="Pfam" id="PF03816">
    <property type="entry name" value="LytR_cpsA_psr"/>
    <property type="match status" value="1"/>
</dbReference>
<protein>
    <submittedName>
        <fullName evidence="5">LytR family transcriptional regulator</fullName>
    </submittedName>
</protein>
<proteinExistence type="inferred from homology"/>
<evidence type="ECO:0000313" key="5">
    <source>
        <dbReference type="EMBL" id="NEM92540.1"/>
    </source>
</evidence>
<keyword evidence="3" id="KW-1133">Transmembrane helix</keyword>
<dbReference type="NCBIfam" id="TIGR00350">
    <property type="entry name" value="lytR_cpsA_psr"/>
    <property type="match status" value="1"/>
</dbReference>
<dbReference type="PANTHER" id="PTHR33392:SF6">
    <property type="entry name" value="POLYISOPRENYL-TEICHOIC ACID--PEPTIDOGLYCAN TEICHOIC ACID TRANSFERASE TAGU"/>
    <property type="match status" value="1"/>
</dbReference>
<feature type="transmembrane region" description="Helical" evidence="3">
    <location>
        <begin position="31"/>
        <end position="54"/>
    </location>
</feature>
<feature type="region of interest" description="Disordered" evidence="2">
    <location>
        <begin position="357"/>
        <end position="387"/>
    </location>
</feature>
<evidence type="ECO:0000256" key="3">
    <source>
        <dbReference type="SAM" id="Phobius"/>
    </source>
</evidence>
<evidence type="ECO:0000313" key="6">
    <source>
        <dbReference type="Proteomes" id="UP000479756"/>
    </source>
</evidence>
<accession>A0A7C9TTR5</accession>
<name>A0A7C9TTR5_9MICO</name>
<keyword evidence="6" id="KW-1185">Reference proteome</keyword>
<dbReference type="InterPro" id="IPR004474">
    <property type="entry name" value="LytR_CpsA_psr"/>
</dbReference>
<dbReference type="AlphaFoldDB" id="A0A7C9TTR5"/>
<comment type="similarity">
    <text evidence="1">Belongs to the LytR/CpsA/Psr (LCP) family.</text>
</comment>
<feature type="domain" description="Cell envelope-related transcriptional attenuator" evidence="4">
    <location>
        <begin position="112"/>
        <end position="262"/>
    </location>
</feature>
<feature type="compositionally biased region" description="Low complexity" evidence="2">
    <location>
        <begin position="368"/>
        <end position="386"/>
    </location>
</feature>